<feature type="transmembrane region" description="Helical" evidence="6">
    <location>
        <begin position="142"/>
        <end position="164"/>
    </location>
</feature>
<dbReference type="SUPFAM" id="SSF81342">
    <property type="entry name" value="Transmembrane di-heme cytochromes"/>
    <property type="match status" value="1"/>
</dbReference>
<evidence type="ECO:0000256" key="1">
    <source>
        <dbReference type="ARBA" id="ARBA00004651"/>
    </source>
</evidence>
<evidence type="ECO:0000256" key="5">
    <source>
        <dbReference type="ARBA" id="ARBA00023136"/>
    </source>
</evidence>
<dbReference type="EMBL" id="JAVXZY010000001">
    <property type="protein sequence ID" value="MDT8998283.1"/>
    <property type="molecule type" value="Genomic_DNA"/>
</dbReference>
<comment type="caution">
    <text evidence="8">The sequence shown here is derived from an EMBL/GenBank/DDBJ whole genome shotgun (WGS) entry which is preliminary data.</text>
</comment>
<feature type="transmembrane region" description="Helical" evidence="6">
    <location>
        <begin position="107"/>
        <end position="130"/>
    </location>
</feature>
<accession>A0ABU3P6T9</accession>
<dbReference type="Proteomes" id="UP001246372">
    <property type="component" value="Unassembled WGS sequence"/>
</dbReference>
<gene>
    <name evidence="8" type="ORF">RQP53_03220</name>
</gene>
<keyword evidence="2" id="KW-1003">Cell membrane</keyword>
<dbReference type="PANTHER" id="PTHR30485:SF2">
    <property type="entry name" value="BLL0597 PROTEIN"/>
    <property type="match status" value="1"/>
</dbReference>
<evidence type="ECO:0000313" key="8">
    <source>
        <dbReference type="EMBL" id="MDT8998283.1"/>
    </source>
</evidence>
<dbReference type="InterPro" id="IPR016174">
    <property type="entry name" value="Di-haem_cyt_TM"/>
</dbReference>
<name>A0ABU3P6T9_9BURK</name>
<sequence length="191" mass="21034">MPATLPVWDGLVRLCHVLLAASVLLALLTGWFSGSLFAELGEQGFEWLHHGAGYLALGLVLLRSVWGCCGSAYARFRQFVRGPRAGWRYLRLLLAGREPRYIGHNPLGGWMVLALLAFSAALGLSGWLYTSDWLWGYAWLEQLHAALALLIGALIAAHVAGVLFTSWRHRENLIAAMINGRKRAAEPDDIS</sequence>
<dbReference type="RefSeq" id="WP_315648592.1">
    <property type="nucleotide sequence ID" value="NZ_JAVXZY010000001.1"/>
</dbReference>
<proteinExistence type="predicted"/>
<dbReference type="Gene3D" id="1.20.950.20">
    <property type="entry name" value="Transmembrane di-heme cytochromes, Chain C"/>
    <property type="match status" value="1"/>
</dbReference>
<evidence type="ECO:0000313" key="9">
    <source>
        <dbReference type="Proteomes" id="UP001246372"/>
    </source>
</evidence>
<protein>
    <submittedName>
        <fullName evidence="8">Cytochrome b/b6 domain-containing protein</fullName>
    </submittedName>
</protein>
<evidence type="ECO:0000259" key="7">
    <source>
        <dbReference type="Pfam" id="PF01292"/>
    </source>
</evidence>
<evidence type="ECO:0000256" key="6">
    <source>
        <dbReference type="SAM" id="Phobius"/>
    </source>
</evidence>
<feature type="domain" description="Cytochrome b561 bacterial/Ni-hydrogenase" evidence="7">
    <location>
        <begin position="7"/>
        <end position="180"/>
    </location>
</feature>
<feature type="transmembrane region" description="Helical" evidence="6">
    <location>
        <begin position="12"/>
        <end position="32"/>
    </location>
</feature>
<dbReference type="Pfam" id="PF01292">
    <property type="entry name" value="Ni_hydr_CYTB"/>
    <property type="match status" value="1"/>
</dbReference>
<dbReference type="InterPro" id="IPR011577">
    <property type="entry name" value="Cyt_b561_bac/Ni-Hgenase"/>
</dbReference>
<keyword evidence="5 6" id="KW-0472">Membrane</keyword>
<keyword evidence="4 6" id="KW-1133">Transmembrane helix</keyword>
<keyword evidence="3 6" id="KW-0812">Transmembrane</keyword>
<evidence type="ECO:0000256" key="4">
    <source>
        <dbReference type="ARBA" id="ARBA00022989"/>
    </source>
</evidence>
<keyword evidence="9" id="KW-1185">Reference proteome</keyword>
<evidence type="ECO:0000256" key="2">
    <source>
        <dbReference type="ARBA" id="ARBA00022475"/>
    </source>
</evidence>
<reference evidence="8" key="1">
    <citation type="submission" date="2023-09" db="EMBL/GenBank/DDBJ databases">
        <title>Paucibacter sp. APW11 Genome sequencing and assembly.</title>
        <authorList>
            <person name="Kim I."/>
        </authorList>
    </citation>
    <scope>NUCLEOTIDE SEQUENCE</scope>
    <source>
        <strain evidence="8">APW11</strain>
    </source>
</reference>
<feature type="transmembrane region" description="Helical" evidence="6">
    <location>
        <begin position="52"/>
        <end position="74"/>
    </location>
</feature>
<evidence type="ECO:0000256" key="3">
    <source>
        <dbReference type="ARBA" id="ARBA00022692"/>
    </source>
</evidence>
<comment type="subcellular location">
    <subcellularLocation>
        <location evidence="1">Cell membrane</location>
        <topology evidence="1">Multi-pass membrane protein</topology>
    </subcellularLocation>
</comment>
<dbReference type="PANTHER" id="PTHR30485">
    <property type="entry name" value="NI/FE-HYDROGENASE 1 B-TYPE CYTOCHROME SUBUNIT"/>
    <property type="match status" value="1"/>
</dbReference>
<organism evidence="8 9">
    <name type="scientific">Roseateles aquae</name>
    <dbReference type="NCBI Taxonomy" id="3077235"/>
    <lineage>
        <taxon>Bacteria</taxon>
        <taxon>Pseudomonadati</taxon>
        <taxon>Pseudomonadota</taxon>
        <taxon>Betaproteobacteria</taxon>
        <taxon>Burkholderiales</taxon>
        <taxon>Sphaerotilaceae</taxon>
        <taxon>Roseateles</taxon>
    </lineage>
</organism>
<dbReference type="InterPro" id="IPR051542">
    <property type="entry name" value="Hydrogenase_cytochrome"/>
</dbReference>